<reference evidence="1" key="1">
    <citation type="submission" date="2014-11" db="EMBL/GenBank/DDBJ databases">
        <authorList>
            <person name="Amaro Gonzalez C."/>
        </authorList>
    </citation>
    <scope>NUCLEOTIDE SEQUENCE</scope>
</reference>
<organism evidence="1">
    <name type="scientific">Anguilla anguilla</name>
    <name type="common">European freshwater eel</name>
    <name type="synonym">Muraena anguilla</name>
    <dbReference type="NCBI Taxonomy" id="7936"/>
    <lineage>
        <taxon>Eukaryota</taxon>
        <taxon>Metazoa</taxon>
        <taxon>Chordata</taxon>
        <taxon>Craniata</taxon>
        <taxon>Vertebrata</taxon>
        <taxon>Euteleostomi</taxon>
        <taxon>Actinopterygii</taxon>
        <taxon>Neopterygii</taxon>
        <taxon>Teleostei</taxon>
        <taxon>Anguilliformes</taxon>
        <taxon>Anguillidae</taxon>
        <taxon>Anguilla</taxon>
    </lineage>
</organism>
<sequence length="39" mass="4477">MVKIKLYLNHIRKHCLSIRLTPTNRTGTLDLCRGDPLDA</sequence>
<reference evidence="1" key="2">
    <citation type="journal article" date="2015" name="Fish Shellfish Immunol.">
        <title>Early steps in the European eel (Anguilla anguilla)-Vibrio vulnificus interaction in the gills: Role of the RtxA13 toxin.</title>
        <authorList>
            <person name="Callol A."/>
            <person name="Pajuelo D."/>
            <person name="Ebbesson L."/>
            <person name="Teles M."/>
            <person name="MacKenzie S."/>
            <person name="Amaro C."/>
        </authorList>
    </citation>
    <scope>NUCLEOTIDE SEQUENCE</scope>
</reference>
<accession>A0A0E9RF34</accession>
<evidence type="ECO:0000313" key="1">
    <source>
        <dbReference type="EMBL" id="JAH26948.1"/>
    </source>
</evidence>
<name>A0A0E9RF34_ANGAN</name>
<protein>
    <submittedName>
        <fullName evidence="1">Uncharacterized protein</fullName>
    </submittedName>
</protein>
<dbReference type="AlphaFoldDB" id="A0A0E9RF34"/>
<dbReference type="EMBL" id="GBXM01081629">
    <property type="protein sequence ID" value="JAH26948.1"/>
    <property type="molecule type" value="Transcribed_RNA"/>
</dbReference>
<proteinExistence type="predicted"/>